<organism evidence="1 2">
    <name type="scientific">Calocera cornea HHB12733</name>
    <dbReference type="NCBI Taxonomy" id="1353952"/>
    <lineage>
        <taxon>Eukaryota</taxon>
        <taxon>Fungi</taxon>
        <taxon>Dikarya</taxon>
        <taxon>Basidiomycota</taxon>
        <taxon>Agaricomycotina</taxon>
        <taxon>Dacrymycetes</taxon>
        <taxon>Dacrymycetales</taxon>
        <taxon>Dacrymycetaceae</taxon>
        <taxon>Calocera</taxon>
    </lineage>
</organism>
<dbReference type="Proteomes" id="UP000076842">
    <property type="component" value="Unassembled WGS sequence"/>
</dbReference>
<protein>
    <submittedName>
        <fullName evidence="1">Uncharacterized protein</fullName>
    </submittedName>
</protein>
<name>A0A165GZI7_9BASI</name>
<dbReference type="OrthoDB" id="425534at2759"/>
<dbReference type="AlphaFoldDB" id="A0A165GZI7"/>
<dbReference type="EMBL" id="KV423948">
    <property type="protein sequence ID" value="KZT58681.1"/>
    <property type="molecule type" value="Genomic_DNA"/>
</dbReference>
<sequence>MGRPELPILGETVLVVDSGSENRPRTTRMVLKALACCLLLGVTFRQLSFPSHLKAYTTDVATPLHESGKVGTADDWRTLPVGTVRWRLCGPGPEIAECGFIIVPTDYHDPSAGTTKIALGRVNATASPRKGMVIFGAGGPGGAGG</sequence>
<keyword evidence="2" id="KW-1185">Reference proteome</keyword>
<evidence type="ECO:0000313" key="1">
    <source>
        <dbReference type="EMBL" id="KZT58681.1"/>
    </source>
</evidence>
<proteinExistence type="predicted"/>
<reference evidence="1 2" key="1">
    <citation type="journal article" date="2016" name="Mol. Biol. Evol.">
        <title>Comparative Genomics of Early-Diverging Mushroom-Forming Fungi Provides Insights into the Origins of Lignocellulose Decay Capabilities.</title>
        <authorList>
            <person name="Nagy L.G."/>
            <person name="Riley R."/>
            <person name="Tritt A."/>
            <person name="Adam C."/>
            <person name="Daum C."/>
            <person name="Floudas D."/>
            <person name="Sun H."/>
            <person name="Yadav J.S."/>
            <person name="Pangilinan J."/>
            <person name="Larsson K.H."/>
            <person name="Matsuura K."/>
            <person name="Barry K."/>
            <person name="Labutti K."/>
            <person name="Kuo R."/>
            <person name="Ohm R.A."/>
            <person name="Bhattacharya S.S."/>
            <person name="Shirouzu T."/>
            <person name="Yoshinaga Y."/>
            <person name="Martin F.M."/>
            <person name="Grigoriev I.V."/>
            <person name="Hibbett D.S."/>
        </authorList>
    </citation>
    <scope>NUCLEOTIDE SEQUENCE [LARGE SCALE GENOMIC DNA]</scope>
    <source>
        <strain evidence="1 2">HHB12733</strain>
    </source>
</reference>
<gene>
    <name evidence="1" type="ORF">CALCODRAFT_482144</name>
</gene>
<evidence type="ECO:0000313" key="2">
    <source>
        <dbReference type="Proteomes" id="UP000076842"/>
    </source>
</evidence>
<dbReference type="InParanoid" id="A0A165GZI7"/>
<dbReference type="STRING" id="1353952.A0A165GZI7"/>
<accession>A0A165GZI7</accession>